<proteinExistence type="predicted"/>
<dbReference type="InterPro" id="IPR010869">
    <property type="entry name" value="DUF1501"/>
</dbReference>
<dbReference type="SUPFAM" id="SSF53649">
    <property type="entry name" value="Alkaline phosphatase-like"/>
    <property type="match status" value="1"/>
</dbReference>
<gene>
    <name evidence="1" type="ORF">BSF38_03564</name>
</gene>
<accession>A0A1U7CSX5</accession>
<dbReference type="PROSITE" id="PS51318">
    <property type="entry name" value="TAT"/>
    <property type="match status" value="1"/>
</dbReference>
<dbReference type="Pfam" id="PF07394">
    <property type="entry name" value="DUF1501"/>
    <property type="match status" value="1"/>
</dbReference>
<evidence type="ECO:0000313" key="2">
    <source>
        <dbReference type="Proteomes" id="UP000186309"/>
    </source>
</evidence>
<dbReference type="InterPro" id="IPR017850">
    <property type="entry name" value="Alkaline_phosphatase_core_sf"/>
</dbReference>
<dbReference type="PANTHER" id="PTHR43737">
    <property type="entry name" value="BLL7424 PROTEIN"/>
    <property type="match status" value="1"/>
</dbReference>
<name>A0A1U7CSX5_9BACT</name>
<keyword evidence="2" id="KW-1185">Reference proteome</keyword>
<dbReference type="STRING" id="1387353.BSF38_03564"/>
<dbReference type="EMBL" id="CP019082">
    <property type="protein sequence ID" value="APW62032.1"/>
    <property type="molecule type" value="Genomic_DNA"/>
</dbReference>
<dbReference type="InterPro" id="IPR006311">
    <property type="entry name" value="TAT_signal"/>
</dbReference>
<protein>
    <recommendedName>
        <fullName evidence="3">Sulfatase</fullName>
    </recommendedName>
</protein>
<reference evidence="2" key="1">
    <citation type="submission" date="2016-12" db="EMBL/GenBank/DDBJ databases">
        <title>Comparative genomics of four Isosphaeraceae planctomycetes: a common pool of plasmids and glycoside hydrolase genes.</title>
        <authorList>
            <person name="Ivanova A."/>
        </authorList>
    </citation>
    <scope>NUCLEOTIDE SEQUENCE [LARGE SCALE GENOMIC DNA]</scope>
    <source>
        <strain evidence="2">PX4</strain>
    </source>
</reference>
<dbReference type="RefSeq" id="WP_076347817.1">
    <property type="nucleotide sequence ID" value="NZ_CP019082.1"/>
</dbReference>
<dbReference type="PANTHER" id="PTHR43737:SF1">
    <property type="entry name" value="DUF1501 DOMAIN-CONTAINING PROTEIN"/>
    <property type="match status" value="1"/>
</dbReference>
<dbReference type="OrthoDB" id="127333at2"/>
<dbReference type="Proteomes" id="UP000186309">
    <property type="component" value="Chromosome"/>
</dbReference>
<dbReference type="AlphaFoldDB" id="A0A1U7CSX5"/>
<evidence type="ECO:0008006" key="3">
    <source>
        <dbReference type="Google" id="ProtNLM"/>
    </source>
</evidence>
<organism evidence="1 2">
    <name type="scientific">Paludisphaera borealis</name>
    <dbReference type="NCBI Taxonomy" id="1387353"/>
    <lineage>
        <taxon>Bacteria</taxon>
        <taxon>Pseudomonadati</taxon>
        <taxon>Planctomycetota</taxon>
        <taxon>Planctomycetia</taxon>
        <taxon>Isosphaerales</taxon>
        <taxon>Isosphaeraceae</taxon>
        <taxon>Paludisphaera</taxon>
    </lineage>
</organism>
<dbReference type="Gene3D" id="3.40.720.10">
    <property type="entry name" value="Alkaline Phosphatase, subunit A"/>
    <property type="match status" value="1"/>
</dbReference>
<dbReference type="KEGG" id="pbor:BSF38_03564"/>
<evidence type="ECO:0000313" key="1">
    <source>
        <dbReference type="EMBL" id="APW62032.1"/>
    </source>
</evidence>
<sequence length="498" mass="54857">MSFDVRLNLDQELHLEHARLSTRRQFLKRSQTGLGAIALAALMGRDGRAGDAVGAAAAANPLAPKPPKLPAKAKRVIYLHMSGGPPQQELFDYKPLLNKYHMQPCPDELLKKQRFAFIKGHPKMLGTPYKFAQRGQSGQWMSELLPHTAGVIDDAAVIRSMVTSEFNHAPAELFMFTGSPRNGGAAMGSWITYGLGSENQDLPGFVVMISGGTDPTGGKALWSTGFLPSVFQGVQCRTVGDPVLYVGNPKGMDRNDRRRTLDALRQLNEHELQEFGDPETLTRISQYELAFRMQMSVPDVMDIRQEPASIHEMYGAEPGTSSFANNCLLARRLVERGVRFVQLFDWGWDCHGTGPGDDIVNQLPKKCKDVDRPVAALLTDLKRRGLLDDTIVVWGGEFGRTSMNEARGGSTFLGRDHHPHCFTLWAAGGGIKPGVSLGSTDDLGYSIAENPVTVHDLQATILHLLGLDPFNYRFLYQGLPQRLIGVEDDAKIRKELLA</sequence>